<evidence type="ECO:0000313" key="5">
    <source>
        <dbReference type="Proteomes" id="UP000189911"/>
    </source>
</evidence>
<dbReference type="PANTHER" id="PTHR46118:SF4">
    <property type="entry name" value="PROTEIN ABHD11"/>
    <property type="match status" value="1"/>
</dbReference>
<dbReference type="Proteomes" id="UP000189911">
    <property type="component" value="Chromosome D"/>
</dbReference>
<comment type="similarity">
    <text evidence="1">Belongs to the AB hydrolase superfamily.</text>
</comment>
<evidence type="ECO:0000256" key="1">
    <source>
        <dbReference type="ARBA" id="ARBA00008645"/>
    </source>
</evidence>
<dbReference type="GO" id="GO:0005739">
    <property type="term" value="C:mitochondrion"/>
    <property type="evidence" value="ECO:0007669"/>
    <property type="project" value="TreeGrafter"/>
</dbReference>
<dbReference type="GO" id="GO:0052689">
    <property type="term" value="F:carboxylic ester hydrolase activity"/>
    <property type="evidence" value="ECO:0007669"/>
    <property type="project" value="TreeGrafter"/>
</dbReference>
<reference evidence="5" key="1">
    <citation type="submission" date="2016-03" db="EMBL/GenBank/DDBJ databases">
        <authorList>
            <person name="Devillers Hugo."/>
        </authorList>
    </citation>
    <scope>NUCLEOTIDE SEQUENCE [LARGE SCALE GENOMIC DNA]</scope>
</reference>
<organism evidence="4 5">
    <name type="scientific">Lachancea nothofagi CBS 11611</name>
    <dbReference type="NCBI Taxonomy" id="1266666"/>
    <lineage>
        <taxon>Eukaryota</taxon>
        <taxon>Fungi</taxon>
        <taxon>Dikarya</taxon>
        <taxon>Ascomycota</taxon>
        <taxon>Saccharomycotina</taxon>
        <taxon>Saccharomycetes</taxon>
        <taxon>Saccharomycetales</taxon>
        <taxon>Saccharomycetaceae</taxon>
        <taxon>Lachancea</taxon>
    </lineage>
</organism>
<accession>A0A1G4JJN3</accession>
<name>A0A1G4JJN3_9SACH</name>
<dbReference type="InterPro" id="IPR000073">
    <property type="entry name" value="AB_hydrolase_1"/>
</dbReference>
<dbReference type="OrthoDB" id="8119704at2759"/>
<evidence type="ECO:0000256" key="2">
    <source>
        <dbReference type="ARBA" id="ARBA00022801"/>
    </source>
</evidence>
<keyword evidence="2" id="KW-0378">Hydrolase</keyword>
<dbReference type="InterPro" id="IPR029058">
    <property type="entry name" value="AB_hydrolase_fold"/>
</dbReference>
<dbReference type="EMBL" id="LT598448">
    <property type="protein sequence ID" value="SCU90656.1"/>
    <property type="molecule type" value="Genomic_DNA"/>
</dbReference>
<evidence type="ECO:0000259" key="3">
    <source>
        <dbReference type="Pfam" id="PF00561"/>
    </source>
</evidence>
<dbReference type="Gene3D" id="3.40.50.1820">
    <property type="entry name" value="alpha/beta hydrolase"/>
    <property type="match status" value="1"/>
</dbReference>
<dbReference type="SUPFAM" id="SSF53474">
    <property type="entry name" value="alpha/beta-Hydrolases"/>
    <property type="match status" value="1"/>
</dbReference>
<protein>
    <submittedName>
        <fullName evidence="4">LANO_0D09516g1_1</fullName>
    </submittedName>
</protein>
<dbReference type="Pfam" id="PF00561">
    <property type="entry name" value="Abhydrolase_1"/>
    <property type="match status" value="1"/>
</dbReference>
<dbReference type="AlphaFoldDB" id="A0A1G4JJN3"/>
<gene>
    <name evidence="4" type="ORF">LANO_0D09516G</name>
</gene>
<evidence type="ECO:0000313" key="4">
    <source>
        <dbReference type="EMBL" id="SCU90656.1"/>
    </source>
</evidence>
<sequence>MKSALDCGVRFVRNSRILHTPGKYGLPVTSSKRNIQPPVSGNSRWYSHGPLFGNHNNTFRTTTRQGAYGSTEVLNDDLVSDKIPRVKLAYEVVTEHSSTYFPKAPVIILHGLFGNRANNRTIARLLNERLERDVYLPDLRNHGLSPHIGRHDYPAMAADVEQFIQDQHFEHDPIIVGHSMGAKVAMSVVLRKPELCSMLVSIDNAPVATMPTMSFPRYVKKLLEIIENPAIRSFADADKSLCDIEASPVVRQFLLTILQRVKDDSGASPSGYRFKSRIPLGILNDAIVKGNIANWEFNPWVHRFTSPALFIRGTKSHYVSDECLHDVSRFFPRFEVRDIDATHWVNTEKPKECSDLIADFVERHEDL</sequence>
<feature type="domain" description="AB hydrolase-1" evidence="3">
    <location>
        <begin position="105"/>
        <end position="350"/>
    </location>
</feature>
<dbReference type="PANTHER" id="PTHR46118">
    <property type="entry name" value="PROTEIN ABHD11"/>
    <property type="match status" value="1"/>
</dbReference>
<keyword evidence="5" id="KW-1185">Reference proteome</keyword>
<proteinExistence type="inferred from homology"/>